<protein>
    <recommendedName>
        <fullName evidence="5">ABC transporter substrate-binding protein</fullName>
    </recommendedName>
</protein>
<feature type="region of interest" description="Disordered" evidence="1">
    <location>
        <begin position="31"/>
        <end position="65"/>
    </location>
</feature>
<feature type="chain" id="PRO_5002977525" description="ABC transporter substrate-binding protein" evidence="2">
    <location>
        <begin position="28"/>
        <end position="169"/>
    </location>
</feature>
<gene>
    <name evidence="3" type="ORF">ROSINTL182_08140</name>
</gene>
<dbReference type="EMBL" id="ABYJ02000161">
    <property type="protein sequence ID" value="EEU99963.1"/>
    <property type="molecule type" value="Genomic_DNA"/>
</dbReference>
<comment type="caution">
    <text evidence="3">The sequence shown here is derived from an EMBL/GenBank/DDBJ whole genome shotgun (WGS) entry which is preliminary data.</text>
</comment>
<evidence type="ECO:0008006" key="5">
    <source>
        <dbReference type="Google" id="ProtNLM"/>
    </source>
</evidence>
<keyword evidence="2" id="KW-0732">Signal</keyword>
<dbReference type="HOGENOM" id="CLU_1581981_0_0_9"/>
<accession>C7GDY8</accession>
<evidence type="ECO:0000313" key="4">
    <source>
        <dbReference type="Proteomes" id="UP000004828"/>
    </source>
</evidence>
<dbReference type="AlphaFoldDB" id="C7GDY8"/>
<reference evidence="3 4" key="1">
    <citation type="submission" date="2009-08" db="EMBL/GenBank/DDBJ databases">
        <authorList>
            <person name="Weinstock G."/>
            <person name="Sodergren E."/>
            <person name="Clifton S."/>
            <person name="Fulton L."/>
            <person name="Fulton B."/>
            <person name="Courtney L."/>
            <person name="Fronick C."/>
            <person name="Harrison M."/>
            <person name="Strong C."/>
            <person name="Farmer C."/>
            <person name="Delahaunty K."/>
            <person name="Markovic C."/>
            <person name="Hall O."/>
            <person name="Minx P."/>
            <person name="Tomlinson C."/>
            <person name="Mitreva M."/>
            <person name="Nelson J."/>
            <person name="Hou S."/>
            <person name="Wollam A."/>
            <person name="Pepin K.H."/>
            <person name="Johnson M."/>
            <person name="Bhonagiri V."/>
            <person name="Nash W.E."/>
            <person name="Warren W."/>
            <person name="Chinwalla A."/>
            <person name="Mardis E.R."/>
            <person name="Wilson R.K."/>
        </authorList>
    </citation>
    <scope>NUCLEOTIDE SEQUENCE [LARGE SCALE GENOMIC DNA]</scope>
    <source>
        <strain evidence="3 4">L1-82</strain>
    </source>
</reference>
<dbReference type="PROSITE" id="PS51257">
    <property type="entry name" value="PROKAR_LIPOPROTEIN"/>
    <property type="match status" value="1"/>
</dbReference>
<feature type="non-terminal residue" evidence="3">
    <location>
        <position position="169"/>
    </location>
</feature>
<evidence type="ECO:0000256" key="1">
    <source>
        <dbReference type="SAM" id="MobiDB-lite"/>
    </source>
</evidence>
<dbReference type="Proteomes" id="UP000004828">
    <property type="component" value="Unassembled WGS sequence"/>
</dbReference>
<evidence type="ECO:0000256" key="2">
    <source>
        <dbReference type="SAM" id="SignalP"/>
    </source>
</evidence>
<proteinExistence type="predicted"/>
<feature type="signal peptide" evidence="2">
    <location>
        <begin position="1"/>
        <end position="27"/>
    </location>
</feature>
<organism evidence="3 4">
    <name type="scientific">Roseburia intestinalis L1-82</name>
    <dbReference type="NCBI Taxonomy" id="536231"/>
    <lineage>
        <taxon>Bacteria</taxon>
        <taxon>Bacillati</taxon>
        <taxon>Bacillota</taxon>
        <taxon>Clostridia</taxon>
        <taxon>Lachnospirales</taxon>
        <taxon>Lachnospiraceae</taxon>
        <taxon>Roseburia</taxon>
    </lineage>
</organism>
<sequence length="169" mass="17794">MKKKIVSTLLCTAMLVTMMAGCGGNNAANTSTNSGNSSSADTGSSDAATTDEAAPATEAAASDASASDEGKVLNIYCWNEEFKSRVTDHYPGYTEVDATTGTIGDVTVKWNITPNDDNAYQNNLDATLLKQADASADDKIDIFLVEADYALKYVDTDYTMAVSDLGITD</sequence>
<evidence type="ECO:0000313" key="3">
    <source>
        <dbReference type="EMBL" id="EEU99963.1"/>
    </source>
</evidence>
<name>C7GDY8_9FIRM</name>